<dbReference type="InterPro" id="IPR009057">
    <property type="entry name" value="Homeodomain-like_sf"/>
</dbReference>
<evidence type="ECO:0000313" key="6">
    <source>
        <dbReference type="Proteomes" id="UP000232883"/>
    </source>
</evidence>
<dbReference type="AlphaFoldDB" id="A0A2K8YWW4"/>
<reference evidence="5 6" key="1">
    <citation type="submission" date="2017-11" db="EMBL/GenBank/DDBJ databases">
        <title>Taxonomic description and genome sequences of Spirosoma HA7 sp. nov., isolated from pollen microhabitat of Corylus avellana.</title>
        <authorList>
            <person name="Ambika Manirajan B."/>
            <person name="Suarez C."/>
            <person name="Ratering S."/>
            <person name="Geissler-Plaum R."/>
            <person name="Cardinale M."/>
            <person name="Sylvia S."/>
        </authorList>
    </citation>
    <scope>NUCLEOTIDE SEQUENCE [LARGE SCALE GENOMIC DNA]</scope>
    <source>
        <strain evidence="5 6">HA7</strain>
    </source>
</reference>
<dbReference type="PROSITE" id="PS01124">
    <property type="entry name" value="HTH_ARAC_FAMILY_2"/>
    <property type="match status" value="1"/>
</dbReference>
<dbReference type="PANTHER" id="PTHR43280">
    <property type="entry name" value="ARAC-FAMILY TRANSCRIPTIONAL REGULATOR"/>
    <property type="match status" value="1"/>
</dbReference>
<evidence type="ECO:0000256" key="1">
    <source>
        <dbReference type="ARBA" id="ARBA00023015"/>
    </source>
</evidence>
<dbReference type="Pfam" id="PF12833">
    <property type="entry name" value="HTH_18"/>
    <property type="match status" value="1"/>
</dbReference>
<evidence type="ECO:0000256" key="2">
    <source>
        <dbReference type="ARBA" id="ARBA00023125"/>
    </source>
</evidence>
<evidence type="ECO:0000259" key="4">
    <source>
        <dbReference type="PROSITE" id="PS01124"/>
    </source>
</evidence>
<dbReference type="SUPFAM" id="SSF46689">
    <property type="entry name" value="Homeodomain-like"/>
    <property type="match status" value="1"/>
</dbReference>
<keyword evidence="2" id="KW-0238">DNA-binding</keyword>
<dbReference type="PANTHER" id="PTHR43280:SF32">
    <property type="entry name" value="TRANSCRIPTIONAL REGULATORY PROTEIN"/>
    <property type="match status" value="1"/>
</dbReference>
<keyword evidence="3" id="KW-0804">Transcription</keyword>
<organism evidence="5 6">
    <name type="scientific">Spirosoma pollinicola</name>
    <dbReference type="NCBI Taxonomy" id="2057025"/>
    <lineage>
        <taxon>Bacteria</taxon>
        <taxon>Pseudomonadati</taxon>
        <taxon>Bacteroidota</taxon>
        <taxon>Cytophagia</taxon>
        <taxon>Cytophagales</taxon>
        <taxon>Cytophagaceae</taxon>
        <taxon>Spirosoma</taxon>
    </lineage>
</organism>
<evidence type="ECO:0000313" key="5">
    <source>
        <dbReference type="EMBL" id="AUD02130.1"/>
    </source>
</evidence>
<feature type="domain" description="HTH araC/xylS-type" evidence="4">
    <location>
        <begin position="198"/>
        <end position="303"/>
    </location>
</feature>
<dbReference type="SMART" id="SM00342">
    <property type="entry name" value="HTH_ARAC"/>
    <property type="match status" value="1"/>
</dbReference>
<dbReference type="OrthoDB" id="643086at2"/>
<protein>
    <submittedName>
        <fullName evidence="5">AraC family transcriptional regulator</fullName>
    </submittedName>
</protein>
<dbReference type="GO" id="GO:0043565">
    <property type="term" value="F:sequence-specific DNA binding"/>
    <property type="evidence" value="ECO:0007669"/>
    <property type="project" value="InterPro"/>
</dbReference>
<dbReference type="RefSeq" id="WP_100987849.1">
    <property type="nucleotide sequence ID" value="NZ_CP025096.1"/>
</dbReference>
<dbReference type="KEGG" id="spir:CWM47_10040"/>
<accession>A0A2K8YWW4</accession>
<dbReference type="Proteomes" id="UP000232883">
    <property type="component" value="Chromosome"/>
</dbReference>
<proteinExistence type="predicted"/>
<evidence type="ECO:0000256" key="3">
    <source>
        <dbReference type="ARBA" id="ARBA00023163"/>
    </source>
</evidence>
<keyword evidence="1" id="KW-0805">Transcription regulation</keyword>
<sequence>MPPYHLKTISALHQLRGFPKPAHPLISIIDVGAIKHLPTLDSTMLVADFYMIALKRNFHDHVKAKYGQQAYDFNEGTMAFVAPGQVFNLEIDMSQVMNVSGWVLLIHPDFLWNTPLATKIKQYEYFSYSTAEALHLSEKEERTLDSVIQLITQEYQANLDAFSQDLILAQVETLLTFAERYYQRQFLTRKKVNHQLLSRMETLLTAYFDREDLSTTGLPSVQYVAEALHVSPTYLSTLLKVLTGRSTQHYIHDKLLEKAKLKLSTTSLSVSEIAYALGFEHPQSFSKLFKTKTSQSPLEFRASFN</sequence>
<keyword evidence="6" id="KW-1185">Reference proteome</keyword>
<dbReference type="EMBL" id="CP025096">
    <property type="protein sequence ID" value="AUD02130.1"/>
    <property type="molecule type" value="Genomic_DNA"/>
</dbReference>
<dbReference type="Gene3D" id="1.10.10.60">
    <property type="entry name" value="Homeodomain-like"/>
    <property type="match status" value="2"/>
</dbReference>
<dbReference type="InterPro" id="IPR018060">
    <property type="entry name" value="HTH_AraC"/>
</dbReference>
<name>A0A2K8YWW4_9BACT</name>
<dbReference type="GO" id="GO:0003700">
    <property type="term" value="F:DNA-binding transcription factor activity"/>
    <property type="evidence" value="ECO:0007669"/>
    <property type="project" value="InterPro"/>
</dbReference>
<gene>
    <name evidence="5" type="ORF">CWM47_10040</name>
</gene>